<feature type="repeat" description="FG-GAP" evidence="4">
    <location>
        <begin position="183"/>
        <end position="243"/>
    </location>
</feature>
<comment type="caution">
    <text evidence="6">The sequence shown here is derived from an EMBL/GenBank/DDBJ whole genome shotgun (WGS) entry which is preliminary data.</text>
</comment>
<evidence type="ECO:0008006" key="8">
    <source>
        <dbReference type="Google" id="ProtNLM"/>
    </source>
</evidence>
<dbReference type="InterPro" id="IPR013519">
    <property type="entry name" value="Int_alpha_beta-p"/>
</dbReference>
<name>A0ABN9H9T4_9NEOB</name>
<comment type="similarity">
    <text evidence="5">Belongs to the integrin alpha chain family.</text>
</comment>
<dbReference type="Proteomes" id="UP001162483">
    <property type="component" value="Unassembled WGS sequence"/>
</dbReference>
<keyword evidence="5" id="KW-0675">Receptor</keyword>
<evidence type="ECO:0000256" key="5">
    <source>
        <dbReference type="RuleBase" id="RU003762"/>
    </source>
</evidence>
<dbReference type="PANTHER" id="PTHR23220:SF84">
    <property type="entry name" value="INTEGRIN ALPHA-L"/>
    <property type="match status" value="1"/>
</dbReference>
<dbReference type="EMBL" id="CATNWA010020463">
    <property type="protein sequence ID" value="CAI9618492.1"/>
    <property type="molecule type" value="Genomic_DNA"/>
</dbReference>
<keyword evidence="3" id="KW-0325">Glycoprotein</keyword>
<dbReference type="InterPro" id="IPR013517">
    <property type="entry name" value="FG-GAP"/>
</dbReference>
<keyword evidence="5" id="KW-0130">Cell adhesion</keyword>
<feature type="repeat" description="FG-GAP" evidence="4">
    <location>
        <begin position="124"/>
        <end position="182"/>
    </location>
</feature>
<dbReference type="InterPro" id="IPR028994">
    <property type="entry name" value="Integrin_alpha_N"/>
</dbReference>
<feature type="repeat" description="FG-GAP" evidence="4">
    <location>
        <begin position="63"/>
        <end position="123"/>
    </location>
</feature>
<keyword evidence="7" id="KW-1185">Reference proteome</keyword>
<evidence type="ECO:0000256" key="4">
    <source>
        <dbReference type="PROSITE-ProRule" id="PRU00803"/>
    </source>
</evidence>
<accession>A0ABN9H9T4</accession>
<reference evidence="6" key="1">
    <citation type="submission" date="2023-05" db="EMBL/GenBank/DDBJ databases">
        <authorList>
            <person name="Stuckert A."/>
        </authorList>
    </citation>
    <scope>NUCLEOTIDE SEQUENCE</scope>
</reference>
<dbReference type="Gene3D" id="2.130.10.130">
    <property type="entry name" value="Integrin alpha, N-terminal"/>
    <property type="match status" value="1"/>
</dbReference>
<protein>
    <recommendedName>
        <fullName evidence="8">Integrin alpha-2 domain-containing protein</fullName>
    </recommendedName>
</protein>
<keyword evidence="2" id="KW-0677">Repeat</keyword>
<dbReference type="InterPro" id="IPR000413">
    <property type="entry name" value="Integrin_alpha"/>
</dbReference>
<gene>
    <name evidence="6" type="ORF">SPARVUS_LOCUS15690715</name>
</gene>
<dbReference type="SMART" id="SM00191">
    <property type="entry name" value="Int_alpha"/>
    <property type="match status" value="4"/>
</dbReference>
<sequence>MLNISGPEKLMNISLQEDDKYGYLGYSLDILRTPEGTFYVAGAPRYQYVGLVTVFRETPDGAEWIRNISGEQVGSYFGSEIEVCDIDQDDLSDVVLIAAPHFYDVRWSGQVSVYRCIQGGLQFQWSLHGESGHLHSQFGAVVSALGDLNGDGFSDVAVGAPYEMEGRGALYIYGGGAGGVNAEYSQRLTAPTQSSGFGLSVHGVLDMTRDGLTDVAVGAAGSVTLFRSQPLLNVSVTMTSIPPEIPIPTVESAICGIEVILEICVDPQIQTTQFTGPLNVSLPVLGNSGFWALCQPNVLPKQSEGEDRDHCSWSGSACVLESQHFPSGLFSGGQLFCVGVSYGLSGPKCLSLASLSIQQSHSQHPDSLPVLWQWRKL</sequence>
<dbReference type="PANTHER" id="PTHR23220">
    <property type="entry name" value="INTEGRIN ALPHA"/>
    <property type="match status" value="1"/>
</dbReference>
<dbReference type="PROSITE" id="PS51470">
    <property type="entry name" value="FG_GAP"/>
    <property type="match status" value="3"/>
</dbReference>
<evidence type="ECO:0000313" key="7">
    <source>
        <dbReference type="Proteomes" id="UP001162483"/>
    </source>
</evidence>
<comment type="subcellular location">
    <subcellularLocation>
        <location evidence="5">Membrane</location>
        <topology evidence="5">Single-pass type I membrane protein</topology>
    </subcellularLocation>
</comment>
<dbReference type="SUPFAM" id="SSF69318">
    <property type="entry name" value="Integrin alpha N-terminal domain"/>
    <property type="match status" value="1"/>
</dbReference>
<keyword evidence="5" id="KW-0401">Integrin</keyword>
<evidence type="ECO:0000313" key="6">
    <source>
        <dbReference type="EMBL" id="CAI9618492.1"/>
    </source>
</evidence>
<organism evidence="6 7">
    <name type="scientific">Staurois parvus</name>
    <dbReference type="NCBI Taxonomy" id="386267"/>
    <lineage>
        <taxon>Eukaryota</taxon>
        <taxon>Metazoa</taxon>
        <taxon>Chordata</taxon>
        <taxon>Craniata</taxon>
        <taxon>Vertebrata</taxon>
        <taxon>Euteleostomi</taxon>
        <taxon>Amphibia</taxon>
        <taxon>Batrachia</taxon>
        <taxon>Anura</taxon>
        <taxon>Neobatrachia</taxon>
        <taxon>Ranoidea</taxon>
        <taxon>Ranidae</taxon>
        <taxon>Staurois</taxon>
    </lineage>
</organism>
<evidence type="ECO:0000256" key="2">
    <source>
        <dbReference type="ARBA" id="ARBA00022737"/>
    </source>
</evidence>
<proteinExistence type="inferred from homology"/>
<dbReference type="Pfam" id="PF01839">
    <property type="entry name" value="FG-GAP"/>
    <property type="match status" value="1"/>
</dbReference>
<keyword evidence="1" id="KW-0732">Signal</keyword>
<evidence type="ECO:0000256" key="3">
    <source>
        <dbReference type="ARBA" id="ARBA00023180"/>
    </source>
</evidence>
<dbReference type="PRINTS" id="PR01185">
    <property type="entry name" value="INTEGRINA"/>
</dbReference>
<evidence type="ECO:0000256" key="1">
    <source>
        <dbReference type="ARBA" id="ARBA00022729"/>
    </source>
</evidence>